<evidence type="ECO:0000313" key="2">
    <source>
        <dbReference type="EMBL" id="USR90376.1"/>
    </source>
</evidence>
<proteinExistence type="predicted"/>
<accession>A0ABY5AN49</accession>
<evidence type="ECO:0000256" key="1">
    <source>
        <dbReference type="SAM" id="SignalP"/>
    </source>
</evidence>
<keyword evidence="3" id="KW-1185">Reference proteome</keyword>
<gene>
    <name evidence="2" type="ORF">NEA10_16250</name>
</gene>
<feature type="chain" id="PRO_5047154605" description="SH3 domain-containing protein" evidence="1">
    <location>
        <begin position="30"/>
        <end position="143"/>
    </location>
</feature>
<dbReference type="Proteomes" id="UP001056708">
    <property type="component" value="Chromosome"/>
</dbReference>
<dbReference type="EMBL" id="CP098611">
    <property type="protein sequence ID" value="USR90376.1"/>
    <property type="molecule type" value="Genomic_DNA"/>
</dbReference>
<keyword evidence="1" id="KW-0732">Signal</keyword>
<name>A0ABY5AN49_9CYAN</name>
<sequence>MKLSRLSASAALLGLVSLTAAGLKAPSNAAPLAEGSDSLELAQRIGERPGDTCRRVRGANVLYTEPDMGSTEIANMLPNEQVNMIRNAFVGDDGGMWFELEDSVGNIGFMPAQARMTAGGSLESTLANCPGQGTTPSAFPVTW</sequence>
<evidence type="ECO:0000313" key="3">
    <source>
        <dbReference type="Proteomes" id="UP001056708"/>
    </source>
</evidence>
<reference evidence="2" key="1">
    <citation type="submission" date="2022-06" db="EMBL/GenBank/DDBJ databases">
        <title>Genome sequence of Phormidium yuhuli AB48 isolated from an industrial photobioreactor environment.</title>
        <authorList>
            <person name="Qiu Y."/>
            <person name="Noonan A.J.C."/>
            <person name="Dofher K."/>
            <person name="Koch M."/>
            <person name="Kieft B."/>
            <person name="Lin X."/>
            <person name="Ziels R.M."/>
            <person name="Hallam S.J."/>
        </authorList>
    </citation>
    <scope>NUCLEOTIDE SEQUENCE</scope>
    <source>
        <strain evidence="2">AB48</strain>
    </source>
</reference>
<dbReference type="RefSeq" id="WP_252662408.1">
    <property type="nucleotide sequence ID" value="NZ_CP098611.1"/>
</dbReference>
<organism evidence="2 3">
    <name type="scientific">Phormidium yuhuli AB48</name>
    <dbReference type="NCBI Taxonomy" id="2940671"/>
    <lineage>
        <taxon>Bacteria</taxon>
        <taxon>Bacillati</taxon>
        <taxon>Cyanobacteriota</taxon>
        <taxon>Cyanophyceae</taxon>
        <taxon>Oscillatoriophycideae</taxon>
        <taxon>Oscillatoriales</taxon>
        <taxon>Oscillatoriaceae</taxon>
        <taxon>Phormidium</taxon>
        <taxon>Phormidium yuhuli</taxon>
    </lineage>
</organism>
<evidence type="ECO:0008006" key="4">
    <source>
        <dbReference type="Google" id="ProtNLM"/>
    </source>
</evidence>
<feature type="signal peptide" evidence="1">
    <location>
        <begin position="1"/>
        <end position="29"/>
    </location>
</feature>
<protein>
    <recommendedName>
        <fullName evidence="4">SH3 domain-containing protein</fullName>
    </recommendedName>
</protein>